<accession>A0A5J6T2T3</accession>
<proteinExistence type="predicted"/>
<organism evidence="1 2">
    <name type="scientific">Aeromonas phage vB_AhyS-A18P4</name>
    <dbReference type="NCBI Taxonomy" id="2608321"/>
    <lineage>
        <taxon>Viruses</taxon>
        <taxon>Duplodnaviria</taxon>
        <taxon>Heunggongvirae</taxon>
        <taxon>Uroviricota</taxon>
        <taxon>Caudoviricetes</taxon>
        <taxon>Casjensviridae</taxon>
        <taxon>Sharonstreetvirus</taxon>
        <taxon>Sharonstreetvirus A18P4</taxon>
    </lineage>
</organism>
<dbReference type="RefSeq" id="YP_009998218.1">
    <property type="nucleotide sequence ID" value="NC_052984.1"/>
</dbReference>
<reference evidence="1 2" key="1">
    <citation type="submission" date="2019-08" db="EMBL/GenBank/DDBJ databases">
        <authorList>
            <person name="Zhang R."/>
        </authorList>
    </citation>
    <scope>NUCLEOTIDE SEQUENCE [LARGE SCALE GENOMIC DNA]</scope>
</reference>
<dbReference type="KEGG" id="vg:62680800"/>
<name>A0A5J6T2T3_9CAUD</name>
<evidence type="ECO:0000313" key="2">
    <source>
        <dbReference type="Proteomes" id="UP000326305"/>
    </source>
</evidence>
<keyword evidence="2" id="KW-1185">Reference proteome</keyword>
<dbReference type="Proteomes" id="UP000326305">
    <property type="component" value="Segment"/>
</dbReference>
<dbReference type="GeneID" id="62680800"/>
<evidence type="ECO:0000313" key="1">
    <source>
        <dbReference type="EMBL" id="QFG04453.1"/>
    </source>
</evidence>
<dbReference type="EMBL" id="MN317029">
    <property type="protein sequence ID" value="QFG04453.1"/>
    <property type="molecule type" value="Genomic_DNA"/>
</dbReference>
<sequence length="398" mass="44045">MLLLDFLPNWRNGVTENREYLTNIMASHDQTEQRAALRSKPRGSMMYSLLLHGADAARFDWLMTAGQAQVLLMPYWPRPSHLRASAAAGDAMVRLDVALPVWVVPGAFLALLYGNKTSQLVKVESVNGRDVTLAADGKVPGNWPVGALVYPTWEIRMPDAVQVKRHTPTIVETSFTLARQVSTTAEPVPALGPDMLHDGIEVLTRDINWRDGADADLTWLTSLMDGSRGRTAYEVLAKQQQRTSGGMILIKDYADADWWVAFFDRHKGRRGVFFAPSRDNALPLVASPDPAKSKFAVAGTTFHQLAQPGTSMMTHLMIRLQTGGYRLFKITSLEADFINDVTYIKTAEPWTQTYRPDQALSHYLASRCRLASDTLSIAWRAAGVGEAKVSVTTVGATW</sequence>
<protein>
    <submittedName>
        <fullName evidence="1">Uncharacterized protein</fullName>
    </submittedName>
</protein>